<feature type="domain" description="HTH araC/xylS-type" evidence="4">
    <location>
        <begin position="191"/>
        <end position="289"/>
    </location>
</feature>
<dbReference type="InterPro" id="IPR003313">
    <property type="entry name" value="AraC-bd"/>
</dbReference>
<evidence type="ECO:0000313" key="6">
    <source>
        <dbReference type="Proteomes" id="UP000010433"/>
    </source>
</evidence>
<dbReference type="Proteomes" id="UP000010433">
    <property type="component" value="Unassembled WGS sequence"/>
</dbReference>
<keyword evidence="6" id="KW-1185">Reference proteome</keyword>
<gene>
    <name evidence="5" type="ORF">HMPREF9151_01913</name>
</gene>
<dbReference type="GO" id="GO:0043565">
    <property type="term" value="F:sequence-specific DNA binding"/>
    <property type="evidence" value="ECO:0007669"/>
    <property type="project" value="InterPro"/>
</dbReference>
<evidence type="ECO:0000256" key="2">
    <source>
        <dbReference type="ARBA" id="ARBA00023125"/>
    </source>
</evidence>
<comment type="caution">
    <text evidence="5">The sequence shown here is derived from an EMBL/GenBank/DDBJ whole genome shotgun (WGS) entry which is preliminary data.</text>
</comment>
<dbReference type="HOGENOM" id="CLU_000445_88_6_10"/>
<evidence type="ECO:0000313" key="5">
    <source>
        <dbReference type="EMBL" id="EKX98571.1"/>
    </source>
</evidence>
<dbReference type="SUPFAM" id="SSF51215">
    <property type="entry name" value="Regulatory protein AraC"/>
    <property type="match status" value="1"/>
</dbReference>
<dbReference type="PANTHER" id="PTHR43280">
    <property type="entry name" value="ARAC-FAMILY TRANSCRIPTIONAL REGULATOR"/>
    <property type="match status" value="1"/>
</dbReference>
<dbReference type="Gene3D" id="2.60.120.280">
    <property type="entry name" value="Regulatory protein AraC"/>
    <property type="match status" value="1"/>
</dbReference>
<evidence type="ECO:0000259" key="4">
    <source>
        <dbReference type="PROSITE" id="PS01124"/>
    </source>
</evidence>
<dbReference type="InterPro" id="IPR020449">
    <property type="entry name" value="Tscrpt_reg_AraC-type_HTH"/>
</dbReference>
<dbReference type="Pfam" id="PF02311">
    <property type="entry name" value="AraC_binding"/>
    <property type="match status" value="1"/>
</dbReference>
<dbReference type="RefSeq" id="WP_009163220.1">
    <property type="nucleotide sequence ID" value="NZ_KB291008.1"/>
</dbReference>
<dbReference type="SUPFAM" id="SSF46689">
    <property type="entry name" value="Homeodomain-like"/>
    <property type="match status" value="2"/>
</dbReference>
<keyword evidence="2" id="KW-0238">DNA-binding</keyword>
<organism evidence="5 6">
    <name type="scientific">Hoylesella saccharolytica F0055</name>
    <dbReference type="NCBI Taxonomy" id="1127699"/>
    <lineage>
        <taxon>Bacteria</taxon>
        <taxon>Pseudomonadati</taxon>
        <taxon>Bacteroidota</taxon>
        <taxon>Bacteroidia</taxon>
        <taxon>Bacteroidales</taxon>
        <taxon>Prevotellaceae</taxon>
        <taxon>Hoylesella</taxon>
    </lineage>
</organism>
<dbReference type="PATRIC" id="fig|1127699.3.peg.1755"/>
<dbReference type="InterPro" id="IPR037923">
    <property type="entry name" value="HTH-like"/>
</dbReference>
<name>L1N5U5_9BACT</name>
<dbReference type="PROSITE" id="PS00041">
    <property type="entry name" value="HTH_ARAC_FAMILY_1"/>
    <property type="match status" value="1"/>
</dbReference>
<dbReference type="Pfam" id="PF12833">
    <property type="entry name" value="HTH_18"/>
    <property type="match status" value="1"/>
</dbReference>
<protein>
    <submittedName>
        <fullName evidence="5">Transcriptional regulator, AraC family</fullName>
    </submittedName>
</protein>
<dbReference type="OrthoDB" id="9782911at2"/>
<dbReference type="Gene3D" id="1.10.10.60">
    <property type="entry name" value="Homeodomain-like"/>
    <property type="match status" value="2"/>
</dbReference>
<evidence type="ECO:0000256" key="1">
    <source>
        <dbReference type="ARBA" id="ARBA00023015"/>
    </source>
</evidence>
<dbReference type="STRING" id="1127699.HMPREF9151_01913"/>
<dbReference type="AlphaFoldDB" id="L1N5U5"/>
<dbReference type="InterPro" id="IPR009057">
    <property type="entry name" value="Homeodomain-like_sf"/>
</dbReference>
<dbReference type="SMART" id="SM00342">
    <property type="entry name" value="HTH_ARAC"/>
    <property type="match status" value="1"/>
</dbReference>
<dbReference type="PRINTS" id="PR00032">
    <property type="entry name" value="HTHARAC"/>
</dbReference>
<accession>L1N5U5</accession>
<sequence length="290" mass="32934">MQTSKYLVANAHDLRWGLTVNTVGYEEIEPDGAYPTRGHSDGYYFEVERGRILNEYQILYVTEGRGVFQSTHTPPTTVKTGDVFLLFPGEWHSYHPERGMGWKCYWIGFKGANIDARVKAGFLSCSKTIYHIGYSGEVVRLYDSALQAAREEAASSQQLLAGIVNHLIGLVYALERNIVLGTNELYVEAINKARVIIRRHLENELTIQDVAREVGMGYSNFRKLFKEFTGISPALYQQDLRLQRAKELLSTTPMTIREIAYSLNFESADYFSAKFKKKTGLTPSEFRCQG</sequence>
<proteinExistence type="predicted"/>
<dbReference type="InterPro" id="IPR018060">
    <property type="entry name" value="HTH_AraC"/>
</dbReference>
<evidence type="ECO:0000256" key="3">
    <source>
        <dbReference type="ARBA" id="ARBA00023163"/>
    </source>
</evidence>
<dbReference type="GO" id="GO:0003700">
    <property type="term" value="F:DNA-binding transcription factor activity"/>
    <property type="evidence" value="ECO:0007669"/>
    <property type="project" value="InterPro"/>
</dbReference>
<dbReference type="PROSITE" id="PS01124">
    <property type="entry name" value="HTH_ARAC_FAMILY_2"/>
    <property type="match status" value="1"/>
</dbReference>
<reference evidence="5 6" key="1">
    <citation type="submission" date="2012-05" db="EMBL/GenBank/DDBJ databases">
        <authorList>
            <person name="Weinstock G."/>
            <person name="Sodergren E."/>
            <person name="Lobos E.A."/>
            <person name="Fulton L."/>
            <person name="Fulton R."/>
            <person name="Courtney L."/>
            <person name="Fronick C."/>
            <person name="O'Laughlin M."/>
            <person name="Godfrey J."/>
            <person name="Wilson R.M."/>
            <person name="Miner T."/>
            <person name="Farmer C."/>
            <person name="Delehaunty K."/>
            <person name="Cordes M."/>
            <person name="Minx P."/>
            <person name="Tomlinson C."/>
            <person name="Chen J."/>
            <person name="Wollam A."/>
            <person name="Pepin K.H."/>
            <person name="Bhonagiri V."/>
            <person name="Zhang X."/>
            <person name="Suruliraj S."/>
            <person name="Warren W."/>
            <person name="Mitreva M."/>
            <person name="Mardis E.R."/>
            <person name="Wilson R.K."/>
        </authorList>
    </citation>
    <scope>NUCLEOTIDE SEQUENCE [LARGE SCALE GENOMIC DNA]</scope>
    <source>
        <strain evidence="5 6">F0055</strain>
    </source>
</reference>
<keyword evidence="1" id="KW-0805">Transcription regulation</keyword>
<dbReference type="PANTHER" id="PTHR43280:SF30">
    <property type="entry name" value="MMSAB OPERON REGULATORY PROTEIN"/>
    <property type="match status" value="1"/>
</dbReference>
<dbReference type="InterPro" id="IPR018062">
    <property type="entry name" value="HTH_AraC-typ_CS"/>
</dbReference>
<dbReference type="EMBL" id="AMEP01000109">
    <property type="protein sequence ID" value="EKX98571.1"/>
    <property type="molecule type" value="Genomic_DNA"/>
</dbReference>
<keyword evidence="3" id="KW-0804">Transcription</keyword>